<dbReference type="GO" id="GO:0050566">
    <property type="term" value="F:asparaginyl-tRNA synthase (glutamine-hydrolyzing) activity"/>
    <property type="evidence" value="ECO:0007669"/>
    <property type="project" value="UniProtKB-EC"/>
</dbReference>
<organism evidence="2">
    <name type="scientific">hydrothermal vent metagenome</name>
    <dbReference type="NCBI Taxonomy" id="652676"/>
    <lineage>
        <taxon>unclassified sequences</taxon>
        <taxon>metagenomes</taxon>
        <taxon>ecological metagenomes</taxon>
    </lineage>
</organism>
<evidence type="ECO:0000259" key="1">
    <source>
        <dbReference type="Pfam" id="PF01425"/>
    </source>
</evidence>
<name>A0A3B0URA4_9ZZZZ</name>
<dbReference type="InterPro" id="IPR023631">
    <property type="entry name" value="Amidase_dom"/>
</dbReference>
<feature type="non-terminal residue" evidence="2">
    <location>
        <position position="1"/>
    </location>
</feature>
<gene>
    <name evidence="2" type="ORF">MNBD_DELTA03-1863</name>
</gene>
<dbReference type="EMBL" id="UOEX01000048">
    <property type="protein sequence ID" value="VAW33631.1"/>
    <property type="molecule type" value="Genomic_DNA"/>
</dbReference>
<keyword evidence="2" id="KW-0436">Ligase</keyword>
<accession>A0A3B0URA4</accession>
<dbReference type="AlphaFoldDB" id="A0A3B0URA4"/>
<dbReference type="GO" id="GO:0050567">
    <property type="term" value="F:glutaminyl-tRNA synthase (glutamine-hydrolyzing) activity"/>
    <property type="evidence" value="ECO:0007669"/>
    <property type="project" value="UniProtKB-EC"/>
</dbReference>
<dbReference type="GO" id="GO:0016740">
    <property type="term" value="F:transferase activity"/>
    <property type="evidence" value="ECO:0007669"/>
    <property type="project" value="UniProtKB-KW"/>
</dbReference>
<feature type="domain" description="Amidase" evidence="1">
    <location>
        <begin position="1"/>
        <end position="33"/>
    </location>
</feature>
<dbReference type="EC" id="6.3.5.7" evidence="2"/>
<dbReference type="EC" id="6.3.5.6" evidence="2"/>
<evidence type="ECO:0000313" key="2">
    <source>
        <dbReference type="EMBL" id="VAW33631.1"/>
    </source>
</evidence>
<keyword evidence="2" id="KW-0808">Transferase</keyword>
<proteinExistence type="predicted"/>
<reference evidence="2" key="1">
    <citation type="submission" date="2018-06" db="EMBL/GenBank/DDBJ databases">
        <authorList>
            <person name="Zhirakovskaya E."/>
        </authorList>
    </citation>
    <scope>NUCLEOTIDE SEQUENCE</scope>
</reference>
<dbReference type="Pfam" id="PF01425">
    <property type="entry name" value="Amidase"/>
    <property type="match status" value="1"/>
</dbReference>
<dbReference type="Gene3D" id="3.90.1300.10">
    <property type="entry name" value="Amidase signature (AS) domain"/>
    <property type="match status" value="1"/>
</dbReference>
<dbReference type="SUPFAM" id="SSF75304">
    <property type="entry name" value="Amidase signature (AS) enzymes"/>
    <property type="match status" value="1"/>
</dbReference>
<protein>
    <submittedName>
        <fullName evidence="2">Aspartyl-tRNA(Asn) amidotransferase subunit A @ Glutamyl-tRNA(Gln) amidotransferase subunit A</fullName>
        <ecNumber evidence="2">6.3.5.6</ecNumber>
        <ecNumber evidence="2">6.3.5.7</ecNumber>
    </submittedName>
</protein>
<dbReference type="InterPro" id="IPR036928">
    <property type="entry name" value="AS_sf"/>
</dbReference>
<sequence length="54" mass="5882">AGLPGISVPCGFSPAGLPIGFQIQAPRFQEERLFRAAYNLEQRAGVVERRPEIA</sequence>